<reference evidence="12" key="1">
    <citation type="journal article" date="2006" name="PLoS Biol.">
        <title>Macronuclear genome sequence of the ciliate Tetrahymena thermophila, a model eukaryote.</title>
        <authorList>
            <person name="Eisen J.A."/>
            <person name="Coyne R.S."/>
            <person name="Wu M."/>
            <person name="Wu D."/>
            <person name="Thiagarajan M."/>
            <person name="Wortman J.R."/>
            <person name="Badger J.H."/>
            <person name="Ren Q."/>
            <person name="Amedeo P."/>
            <person name="Jones K.M."/>
            <person name="Tallon L.J."/>
            <person name="Delcher A.L."/>
            <person name="Salzberg S.L."/>
            <person name="Silva J.C."/>
            <person name="Haas B.J."/>
            <person name="Majoros W.H."/>
            <person name="Farzad M."/>
            <person name="Carlton J.M."/>
            <person name="Smith R.K. Jr."/>
            <person name="Garg J."/>
            <person name="Pearlman R.E."/>
            <person name="Karrer K.M."/>
            <person name="Sun L."/>
            <person name="Manning G."/>
            <person name="Elde N.C."/>
            <person name="Turkewitz A.P."/>
            <person name="Asai D.J."/>
            <person name="Wilkes D.E."/>
            <person name="Wang Y."/>
            <person name="Cai H."/>
            <person name="Collins K."/>
            <person name="Stewart B.A."/>
            <person name="Lee S.R."/>
            <person name="Wilamowska K."/>
            <person name="Weinberg Z."/>
            <person name="Ruzzo W.L."/>
            <person name="Wloga D."/>
            <person name="Gaertig J."/>
            <person name="Frankel J."/>
            <person name="Tsao C.-C."/>
            <person name="Gorovsky M.A."/>
            <person name="Keeling P.J."/>
            <person name="Waller R.F."/>
            <person name="Patron N.J."/>
            <person name="Cherry J.M."/>
            <person name="Stover N.A."/>
            <person name="Krieger C.J."/>
            <person name="del Toro C."/>
            <person name="Ryder H.F."/>
            <person name="Williamson S.C."/>
            <person name="Barbeau R.A."/>
            <person name="Hamilton E.P."/>
            <person name="Orias E."/>
        </authorList>
    </citation>
    <scope>NUCLEOTIDE SEQUENCE [LARGE SCALE GENOMIC DNA]</scope>
    <source>
        <strain evidence="12">SB210</strain>
    </source>
</reference>
<dbReference type="RefSeq" id="XP_001016557.2">
    <property type="nucleotide sequence ID" value="XM_001016557.2"/>
</dbReference>
<evidence type="ECO:0000313" key="11">
    <source>
        <dbReference type="EMBL" id="EAR96312.2"/>
    </source>
</evidence>
<evidence type="ECO:0000256" key="1">
    <source>
        <dbReference type="ARBA" id="ARBA00022679"/>
    </source>
</evidence>
<dbReference type="PROSITE" id="PS50089">
    <property type="entry name" value="ZF_RING_2"/>
    <property type="match status" value="2"/>
</dbReference>
<dbReference type="InParanoid" id="I7M1G6"/>
<keyword evidence="2" id="KW-0479">Metal-binding</keyword>
<proteinExistence type="predicted"/>
<dbReference type="SUPFAM" id="SSF57850">
    <property type="entry name" value="RING/U-box"/>
    <property type="match status" value="3"/>
</dbReference>
<dbReference type="AlphaFoldDB" id="I7M1G6"/>
<dbReference type="InterPro" id="IPR001841">
    <property type="entry name" value="Znf_RING"/>
</dbReference>
<dbReference type="InterPro" id="IPR031127">
    <property type="entry name" value="E3_UB_ligase_RBR"/>
</dbReference>
<dbReference type="Gene3D" id="1.20.120.1750">
    <property type="match status" value="1"/>
</dbReference>
<keyword evidence="4 7" id="KW-0863">Zinc-finger</keyword>
<dbReference type="Proteomes" id="UP000009168">
    <property type="component" value="Unassembled WGS sequence"/>
</dbReference>
<dbReference type="Gene3D" id="3.30.40.10">
    <property type="entry name" value="Zinc/RING finger domain, C3HC4 (zinc finger)"/>
    <property type="match status" value="2"/>
</dbReference>
<dbReference type="GO" id="GO:0004842">
    <property type="term" value="F:ubiquitin-protein transferase activity"/>
    <property type="evidence" value="ECO:0007669"/>
    <property type="project" value="InterPro"/>
</dbReference>
<dbReference type="EMBL" id="GG662693">
    <property type="protein sequence ID" value="EAR96312.2"/>
    <property type="molecule type" value="Genomic_DNA"/>
</dbReference>
<keyword evidence="6" id="KW-0862">Zinc</keyword>
<evidence type="ECO:0000313" key="12">
    <source>
        <dbReference type="Proteomes" id="UP000009168"/>
    </source>
</evidence>
<evidence type="ECO:0000256" key="6">
    <source>
        <dbReference type="ARBA" id="ARBA00022833"/>
    </source>
</evidence>
<feature type="domain" description="RING-type" evidence="10">
    <location>
        <begin position="152"/>
        <end position="400"/>
    </location>
</feature>
<dbReference type="GO" id="GO:0016567">
    <property type="term" value="P:protein ubiquitination"/>
    <property type="evidence" value="ECO:0007669"/>
    <property type="project" value="InterPro"/>
</dbReference>
<evidence type="ECO:0000256" key="5">
    <source>
        <dbReference type="ARBA" id="ARBA00022786"/>
    </source>
</evidence>
<evidence type="ECO:0000256" key="7">
    <source>
        <dbReference type="PROSITE-ProRule" id="PRU00175"/>
    </source>
</evidence>
<dbReference type="InterPro" id="IPR044066">
    <property type="entry name" value="TRIAD_supradom"/>
</dbReference>
<accession>I7M1G6</accession>
<gene>
    <name evidence="11" type="ORF">TTHERM_00188810</name>
</gene>
<sequence>MDLYFPQLTDILRCVNKNQIQLIEFTQAMLQIQQLCKLKANIILVDLQFQRCFYCKIDIKQYQMDEYNTLPCGHVYHLKCLSQIAIQNCPNLDFENAYIECGFCQQLLTTSQIRKSVPTQFIQQREQYMLNQQAIKLEQEDRQLRQQQAMNKQFTCNICQDEKNINNEGRTLNCGCQFCEDCLREYALQKIKNGEFYENQIFCPNSCKKQGSFLDTFMIKDLLKDENEVYYQKMIDFRAKDYERDPNFKLIKCPGYLLKSQNSKELSIMKQNQIDDFRMKKISIPSGFTIHECQNMWEYDQRDNLKQTKCNICQYEFCLFGCEKTHQGFTCEQFKQWLIENSVVDQEFQKLVQRDKLFQCPKCQSYIQKNGGCNHMTCRRPGCGKEFCCVCLADHPCGKH</sequence>
<dbReference type="KEGG" id="tet:TTHERM_00188810"/>
<dbReference type="InterPro" id="IPR013083">
    <property type="entry name" value="Znf_RING/FYVE/PHD"/>
</dbReference>
<evidence type="ECO:0000259" key="9">
    <source>
        <dbReference type="PROSITE" id="PS50089"/>
    </source>
</evidence>
<keyword evidence="3" id="KW-0677">Repeat</keyword>
<dbReference type="OrthoDB" id="304870at2759"/>
<name>I7M1G6_TETTS</name>
<dbReference type="Pfam" id="PF22191">
    <property type="entry name" value="IBR_1"/>
    <property type="match status" value="1"/>
</dbReference>
<dbReference type="eggNOG" id="KOG1815">
    <property type="taxonomic scope" value="Eukaryota"/>
</dbReference>
<evidence type="ECO:0000256" key="4">
    <source>
        <dbReference type="ARBA" id="ARBA00022771"/>
    </source>
</evidence>
<feature type="coiled-coil region" evidence="8">
    <location>
        <begin position="130"/>
        <end position="157"/>
    </location>
</feature>
<protein>
    <submittedName>
        <fullName evidence="11">RING-type zinc-finger, LisH dimerization motif protein</fullName>
    </submittedName>
</protein>
<keyword evidence="5" id="KW-0833">Ubl conjugation pathway</keyword>
<evidence type="ECO:0000256" key="8">
    <source>
        <dbReference type="SAM" id="Coils"/>
    </source>
</evidence>
<dbReference type="GO" id="GO:0008270">
    <property type="term" value="F:zinc ion binding"/>
    <property type="evidence" value="ECO:0007669"/>
    <property type="project" value="UniProtKB-KW"/>
</dbReference>
<keyword evidence="8" id="KW-0175">Coiled coil</keyword>
<keyword evidence="12" id="KW-1185">Reference proteome</keyword>
<evidence type="ECO:0000256" key="2">
    <source>
        <dbReference type="ARBA" id="ARBA00022723"/>
    </source>
</evidence>
<dbReference type="PROSITE" id="PS51873">
    <property type="entry name" value="TRIAD"/>
    <property type="match status" value="1"/>
</dbReference>
<feature type="domain" description="RING-type" evidence="9">
    <location>
        <begin position="52"/>
        <end position="90"/>
    </location>
</feature>
<dbReference type="STRING" id="312017.I7M1G6"/>
<evidence type="ECO:0000259" key="10">
    <source>
        <dbReference type="PROSITE" id="PS51873"/>
    </source>
</evidence>
<keyword evidence="1" id="KW-0808">Transferase</keyword>
<dbReference type="GeneID" id="7844657"/>
<evidence type="ECO:0000256" key="3">
    <source>
        <dbReference type="ARBA" id="ARBA00022737"/>
    </source>
</evidence>
<dbReference type="SMART" id="SM00184">
    <property type="entry name" value="RING"/>
    <property type="match status" value="2"/>
</dbReference>
<feature type="domain" description="RING-type" evidence="9">
    <location>
        <begin position="156"/>
        <end position="204"/>
    </location>
</feature>
<dbReference type="PANTHER" id="PTHR11685">
    <property type="entry name" value="RBR FAMILY RING FINGER AND IBR DOMAIN-CONTAINING"/>
    <property type="match status" value="1"/>
</dbReference>
<organism evidence="11 12">
    <name type="scientific">Tetrahymena thermophila (strain SB210)</name>
    <dbReference type="NCBI Taxonomy" id="312017"/>
    <lineage>
        <taxon>Eukaryota</taxon>
        <taxon>Sar</taxon>
        <taxon>Alveolata</taxon>
        <taxon>Ciliophora</taxon>
        <taxon>Intramacronucleata</taxon>
        <taxon>Oligohymenophorea</taxon>
        <taxon>Hymenostomatida</taxon>
        <taxon>Tetrahymenina</taxon>
        <taxon>Tetrahymenidae</taxon>
        <taxon>Tetrahymena</taxon>
    </lineage>
</organism>